<dbReference type="Proteomes" id="UP000005239">
    <property type="component" value="Unassembled WGS sequence"/>
</dbReference>
<dbReference type="OrthoDB" id="5870811at2759"/>
<dbReference type="EnsemblMetazoa" id="PPA06838.1">
    <property type="protein sequence ID" value="PPA06838.1"/>
    <property type="gene ID" value="WBGene00096392"/>
</dbReference>
<evidence type="ECO:0000313" key="1">
    <source>
        <dbReference type="EnsemblMetazoa" id="PPA06838.1"/>
    </source>
</evidence>
<sequence>MMISIRSALILIFILQTVSARVVQPYKADYDDEDNIYTPEEEEEDEGNPAMGLMMQMAYNHSIPFEDLRACEKKKEAACPSPSEDGSHPCIALNDICDHRPQCPGGEDETPVICFFHEMHEMELARLRRTAIAIYRDSMNHHAPRSHGRN</sequence>
<evidence type="ECO:0000313" key="2">
    <source>
        <dbReference type="Proteomes" id="UP000005239"/>
    </source>
</evidence>
<keyword evidence="2" id="KW-1185">Reference proteome</keyword>
<dbReference type="SMART" id="SM00192">
    <property type="entry name" value="LDLa"/>
    <property type="match status" value="1"/>
</dbReference>
<reference evidence="2" key="1">
    <citation type="journal article" date="2008" name="Nat. Genet.">
        <title>The Pristionchus pacificus genome provides a unique perspective on nematode lifestyle and parasitism.</title>
        <authorList>
            <person name="Dieterich C."/>
            <person name="Clifton S.W."/>
            <person name="Schuster L.N."/>
            <person name="Chinwalla A."/>
            <person name="Delehaunty K."/>
            <person name="Dinkelacker I."/>
            <person name="Fulton L."/>
            <person name="Fulton R."/>
            <person name="Godfrey J."/>
            <person name="Minx P."/>
            <person name="Mitreva M."/>
            <person name="Roeseler W."/>
            <person name="Tian H."/>
            <person name="Witte H."/>
            <person name="Yang S.P."/>
            <person name="Wilson R.K."/>
            <person name="Sommer R.J."/>
        </authorList>
    </citation>
    <scope>NUCLEOTIDE SEQUENCE [LARGE SCALE GENOMIC DNA]</scope>
    <source>
        <strain evidence="2">PS312</strain>
    </source>
</reference>
<proteinExistence type="predicted"/>
<accession>A0A2A6BCG4</accession>
<dbReference type="GO" id="GO:0030297">
    <property type="term" value="F:transmembrane receptor protein tyrosine kinase activator activity"/>
    <property type="evidence" value="ECO:0000318"/>
    <property type="project" value="GO_Central"/>
</dbReference>
<dbReference type="PANTHER" id="PTHR21105:SF0">
    <property type="entry name" value="GH16255P"/>
    <property type="match status" value="1"/>
</dbReference>
<dbReference type="PANTHER" id="PTHR21105">
    <property type="entry name" value="GH16255P"/>
    <property type="match status" value="1"/>
</dbReference>
<dbReference type="InterPro" id="IPR036055">
    <property type="entry name" value="LDL_receptor-like_sf"/>
</dbReference>
<dbReference type="GO" id="GO:0043410">
    <property type="term" value="P:positive regulation of MAPK cascade"/>
    <property type="evidence" value="ECO:0000318"/>
    <property type="project" value="GO_Central"/>
</dbReference>
<dbReference type="AlphaFoldDB" id="A0A2A6BCG4"/>
<organism evidence="1 2">
    <name type="scientific">Pristionchus pacificus</name>
    <name type="common">Parasitic nematode worm</name>
    <dbReference type="NCBI Taxonomy" id="54126"/>
    <lineage>
        <taxon>Eukaryota</taxon>
        <taxon>Metazoa</taxon>
        <taxon>Ecdysozoa</taxon>
        <taxon>Nematoda</taxon>
        <taxon>Chromadorea</taxon>
        <taxon>Rhabditida</taxon>
        <taxon>Rhabditina</taxon>
        <taxon>Diplogasteromorpha</taxon>
        <taxon>Diplogasteroidea</taxon>
        <taxon>Neodiplogasteridae</taxon>
        <taxon>Pristionchus</taxon>
    </lineage>
</organism>
<dbReference type="SUPFAM" id="SSF57424">
    <property type="entry name" value="LDL receptor-like module"/>
    <property type="match status" value="1"/>
</dbReference>
<gene>
    <name evidence="1" type="primary">WBGene00096392</name>
</gene>
<dbReference type="InterPro" id="IPR002172">
    <property type="entry name" value="LDrepeatLR_classA_rpt"/>
</dbReference>
<name>A0A2A6BCG4_PRIPA</name>
<dbReference type="GO" id="GO:0043195">
    <property type="term" value="C:terminal bouton"/>
    <property type="evidence" value="ECO:0000318"/>
    <property type="project" value="GO_Central"/>
</dbReference>
<protein>
    <submittedName>
        <fullName evidence="1">Uncharacterized protein</fullName>
    </submittedName>
</protein>
<accession>A0A8R1Y8S9</accession>
<reference evidence="1" key="2">
    <citation type="submission" date="2022-06" db="UniProtKB">
        <authorList>
            <consortium name="EnsemblMetazoa"/>
        </authorList>
    </citation>
    <scope>IDENTIFICATION</scope>
    <source>
        <strain evidence="1">PS312</strain>
    </source>
</reference>